<dbReference type="KEGG" id="sfd:USDA257_c54830"/>
<dbReference type="EMBL" id="CP003563">
    <property type="protein sequence ID" value="AFL53998.1"/>
    <property type="molecule type" value="Genomic_DNA"/>
</dbReference>
<dbReference type="HOGENOM" id="CLU_3157828_0_0_5"/>
<reference evidence="1 2" key="1">
    <citation type="journal article" date="2012" name="J. Bacteriol.">
        <title>Complete genome sequence of the broad-host-range strain Sinorhizobium fredii USDA257.</title>
        <authorList>
            <person name="Schuldes J."/>
            <person name="Rodriguez Orbegoso M."/>
            <person name="Schmeisser C."/>
            <person name="Krishnan H.B."/>
            <person name="Daniel R."/>
            <person name="Streit W.R."/>
        </authorList>
    </citation>
    <scope>NUCLEOTIDE SEQUENCE [LARGE SCALE GENOMIC DNA]</scope>
    <source>
        <strain evidence="1 2">USDA 257</strain>
    </source>
</reference>
<proteinExistence type="predicted"/>
<gene>
    <name evidence="1" type="ORF">USDA257_c54830</name>
</gene>
<sequence>MLSAYRCFSSGFHRMNSFVATSERSGTSTGYSVKIQRVDRRPGARFFH</sequence>
<name>I3XDP2_SINF2</name>
<evidence type="ECO:0000313" key="1">
    <source>
        <dbReference type="EMBL" id="AFL53998.1"/>
    </source>
</evidence>
<dbReference type="PATRIC" id="fig|1185652.3.peg.5685"/>
<accession>I3XDP2</accession>
<evidence type="ECO:0000313" key="2">
    <source>
        <dbReference type="Proteomes" id="UP000006180"/>
    </source>
</evidence>
<dbReference type="AlphaFoldDB" id="I3XDP2"/>
<protein>
    <submittedName>
        <fullName evidence="1">Uncharacterized protein</fullName>
    </submittedName>
</protein>
<dbReference type="Proteomes" id="UP000006180">
    <property type="component" value="Chromosome"/>
</dbReference>
<organism evidence="1 2">
    <name type="scientific">Sinorhizobium fredii (strain USDA 257)</name>
    <dbReference type="NCBI Taxonomy" id="1185652"/>
    <lineage>
        <taxon>Bacteria</taxon>
        <taxon>Pseudomonadati</taxon>
        <taxon>Pseudomonadota</taxon>
        <taxon>Alphaproteobacteria</taxon>
        <taxon>Hyphomicrobiales</taxon>
        <taxon>Rhizobiaceae</taxon>
        <taxon>Sinorhizobium/Ensifer group</taxon>
        <taxon>Sinorhizobium</taxon>
    </lineage>
</organism>